<reference evidence="1 2" key="1">
    <citation type="submission" date="2019-10" db="EMBL/GenBank/DDBJ databases">
        <title>Actinomadura rubteroloni sp. nov. and Actinomadura macrotermitis sp. nov., isolated from the gut of fungus growing-termite Macrotermes natalensis.</title>
        <authorList>
            <person name="Benndorf R."/>
            <person name="Martin K."/>
            <person name="Kuefner M."/>
            <person name="De Beer W."/>
            <person name="Kaster A.-K."/>
            <person name="Vollmers J."/>
            <person name="Poulsen M."/>
            <person name="Beemelmanns C."/>
        </authorList>
    </citation>
    <scope>NUCLEOTIDE SEQUENCE [LARGE SCALE GENOMIC DNA]</scope>
    <source>
        <strain evidence="1 2">RB68</strain>
    </source>
</reference>
<dbReference type="AlphaFoldDB" id="A0A7K0BVX3"/>
<dbReference type="OrthoDB" id="4248990at2"/>
<proteinExistence type="predicted"/>
<dbReference type="RefSeq" id="WP_153533392.1">
    <property type="nucleotide sequence ID" value="NZ_WEGH01000002.1"/>
</dbReference>
<evidence type="ECO:0000313" key="2">
    <source>
        <dbReference type="Proteomes" id="UP000487268"/>
    </source>
</evidence>
<dbReference type="Proteomes" id="UP000487268">
    <property type="component" value="Unassembled WGS sequence"/>
</dbReference>
<dbReference type="EMBL" id="WEGH01000002">
    <property type="protein sequence ID" value="MQY05318.1"/>
    <property type="molecule type" value="Genomic_DNA"/>
</dbReference>
<sequence>MGGNIFYDSGSYGSAGKGQVVRNNSASMGNHTANCLVSTYISTSFTGDYDTLHVGWAGNLSDDEFWNGQMTINGLHNDNASIRAYNCV</sequence>
<keyword evidence="2" id="KW-1185">Reference proteome</keyword>
<name>A0A7K0BVX3_9ACTN</name>
<comment type="caution">
    <text evidence="1">The sequence shown here is derived from an EMBL/GenBank/DDBJ whole genome shotgun (WGS) entry which is preliminary data.</text>
</comment>
<organism evidence="1 2">
    <name type="scientific">Actinomadura macrotermitis</name>
    <dbReference type="NCBI Taxonomy" id="2585200"/>
    <lineage>
        <taxon>Bacteria</taxon>
        <taxon>Bacillati</taxon>
        <taxon>Actinomycetota</taxon>
        <taxon>Actinomycetes</taxon>
        <taxon>Streptosporangiales</taxon>
        <taxon>Thermomonosporaceae</taxon>
        <taxon>Actinomadura</taxon>
    </lineage>
</organism>
<accession>A0A7K0BVX3</accession>
<protein>
    <submittedName>
        <fullName evidence="1">Uncharacterized protein</fullName>
    </submittedName>
</protein>
<evidence type="ECO:0000313" key="1">
    <source>
        <dbReference type="EMBL" id="MQY05318.1"/>
    </source>
</evidence>
<gene>
    <name evidence="1" type="ORF">ACRB68_33910</name>
</gene>